<dbReference type="AlphaFoldDB" id="A0A6H1ZI25"/>
<reference evidence="1" key="1">
    <citation type="submission" date="2020-03" db="EMBL/GenBank/DDBJ databases">
        <title>The deep terrestrial virosphere.</title>
        <authorList>
            <person name="Holmfeldt K."/>
            <person name="Nilsson E."/>
            <person name="Simone D."/>
            <person name="Lopez-Fernandez M."/>
            <person name="Wu X."/>
            <person name="de Brujin I."/>
            <person name="Lundin D."/>
            <person name="Andersson A."/>
            <person name="Bertilsson S."/>
            <person name="Dopson M."/>
        </authorList>
    </citation>
    <scope>NUCLEOTIDE SEQUENCE</scope>
    <source>
        <strain evidence="1">TM448A00598</strain>
    </source>
</reference>
<dbReference type="EMBL" id="MT144030">
    <property type="protein sequence ID" value="QJA47081.1"/>
    <property type="molecule type" value="Genomic_DNA"/>
</dbReference>
<accession>A0A6H1ZI25</accession>
<protein>
    <submittedName>
        <fullName evidence="1">Uncharacterized protein</fullName>
    </submittedName>
</protein>
<organism evidence="1">
    <name type="scientific">viral metagenome</name>
    <dbReference type="NCBI Taxonomy" id="1070528"/>
    <lineage>
        <taxon>unclassified sequences</taxon>
        <taxon>metagenomes</taxon>
        <taxon>organismal metagenomes</taxon>
    </lineage>
</organism>
<name>A0A6H1ZI25_9ZZZZ</name>
<gene>
    <name evidence="1" type="ORF">TM448A00598_0027</name>
</gene>
<sequence>MTKKTLPQTIADMLVENTGINCMDSGGDNNRRWQRNQGKTLKDYEQEPEATVDAEGVTSSDELYPTTSVFHVLTKYAGIELDDLCHEFNAQDVPDFDSDVYGVSEQGLKWLTANSFKIKESFNTYNGDSSLSQVIQGTYATRDEDLLQEYVLLQIHGGADIRGGYTDAKLFKLTDDYVNLVPRLYGSIDGVQVDTCYDGISLLDEDGKPVPVKLESEIDIDIMEM</sequence>
<evidence type="ECO:0000313" key="1">
    <source>
        <dbReference type="EMBL" id="QJA47081.1"/>
    </source>
</evidence>
<proteinExistence type="predicted"/>